<protein>
    <submittedName>
        <fullName evidence="1">Uncharacterized protein</fullName>
    </submittedName>
</protein>
<evidence type="ECO:0000313" key="1">
    <source>
        <dbReference type="EMBL" id="KAK7050686.1"/>
    </source>
</evidence>
<organism evidence="1 2">
    <name type="scientific">Favolaschia claudopus</name>
    <dbReference type="NCBI Taxonomy" id="2862362"/>
    <lineage>
        <taxon>Eukaryota</taxon>
        <taxon>Fungi</taxon>
        <taxon>Dikarya</taxon>
        <taxon>Basidiomycota</taxon>
        <taxon>Agaricomycotina</taxon>
        <taxon>Agaricomycetes</taxon>
        <taxon>Agaricomycetidae</taxon>
        <taxon>Agaricales</taxon>
        <taxon>Marasmiineae</taxon>
        <taxon>Mycenaceae</taxon>
        <taxon>Favolaschia</taxon>
    </lineage>
</organism>
<reference evidence="1 2" key="1">
    <citation type="journal article" date="2024" name="J Genomics">
        <title>Draft genome sequencing and assembly of Favolaschia claudopus CIRM-BRFM 2984 isolated from oak limbs.</title>
        <authorList>
            <person name="Navarro D."/>
            <person name="Drula E."/>
            <person name="Chaduli D."/>
            <person name="Cazenave R."/>
            <person name="Ahrendt S."/>
            <person name="Wang J."/>
            <person name="Lipzen A."/>
            <person name="Daum C."/>
            <person name="Barry K."/>
            <person name="Grigoriev I.V."/>
            <person name="Favel A."/>
            <person name="Rosso M.N."/>
            <person name="Martin F."/>
        </authorList>
    </citation>
    <scope>NUCLEOTIDE SEQUENCE [LARGE SCALE GENOMIC DNA]</scope>
    <source>
        <strain evidence="1 2">CIRM-BRFM 2984</strain>
    </source>
</reference>
<accession>A0AAW0DHI0</accession>
<dbReference type="EMBL" id="JAWWNJ010000008">
    <property type="protein sequence ID" value="KAK7050686.1"/>
    <property type="molecule type" value="Genomic_DNA"/>
</dbReference>
<name>A0AAW0DHI0_9AGAR</name>
<gene>
    <name evidence="1" type="ORF">R3P38DRAFT_3174166</name>
</gene>
<dbReference type="Proteomes" id="UP001362999">
    <property type="component" value="Unassembled WGS sequence"/>
</dbReference>
<comment type="caution">
    <text evidence="1">The sequence shown here is derived from an EMBL/GenBank/DDBJ whole genome shotgun (WGS) entry which is preliminary data.</text>
</comment>
<sequence length="430" mass="48994">MADASPLDLLPPSLNKSLTPNIIDEAIQQGEWRSSHLERQWKDFDSDKDFKKGSLQLPLLRFGFVQPMAPVTYKETLDLTLTLKCLGNERWMRLISPKYRHVPNLLAALDAAKSLYDIPQELIDLRQPNSLISSPANWSISLTQGTLNGTRYYILHPRTDDTLAGKLRILLPSAANTLHLIRMTMDSTPLLSLHTCALHLLALGMEFRLCLRITQHLPDLSPDPRPPLQNRYTGLGFRGIGFKPDLADYEIYVELRRRFLSSPRGRGARFAGGVIGRLARSEITDEDLDFRKGRLAPREEDVLLNGIRLWDGQSSTAYWDDALEDQEIDLICGVYEIATGRFNVDNGEHQTSRVSWWPKPNAFSHSGLNIGFWSPDCEYWFQHRLAKIHSGEAKVHTQAEWKNCIRYYRKARDLAMANERIASEFLSGVL</sequence>
<keyword evidence="2" id="KW-1185">Reference proteome</keyword>
<proteinExistence type="predicted"/>
<evidence type="ECO:0000313" key="2">
    <source>
        <dbReference type="Proteomes" id="UP001362999"/>
    </source>
</evidence>
<dbReference type="AlphaFoldDB" id="A0AAW0DHI0"/>